<accession>A0ABR2A904</accession>
<evidence type="ECO:0000313" key="2">
    <source>
        <dbReference type="EMBL" id="KAK8489534.1"/>
    </source>
</evidence>
<dbReference type="Pfam" id="PF22562">
    <property type="entry name" value="UBA_7"/>
    <property type="match status" value="1"/>
</dbReference>
<evidence type="ECO:0000259" key="1">
    <source>
        <dbReference type="Pfam" id="PF22562"/>
    </source>
</evidence>
<dbReference type="Proteomes" id="UP001396334">
    <property type="component" value="Unassembled WGS sequence"/>
</dbReference>
<dbReference type="EMBL" id="JBBPBN010000308">
    <property type="protein sequence ID" value="KAK8489534.1"/>
    <property type="molecule type" value="Genomic_DNA"/>
</dbReference>
<protein>
    <recommendedName>
        <fullName evidence="1">UBA domain-containing protein</fullName>
    </recommendedName>
</protein>
<organism evidence="2 3">
    <name type="scientific">Hibiscus sabdariffa</name>
    <name type="common">roselle</name>
    <dbReference type="NCBI Taxonomy" id="183260"/>
    <lineage>
        <taxon>Eukaryota</taxon>
        <taxon>Viridiplantae</taxon>
        <taxon>Streptophyta</taxon>
        <taxon>Embryophyta</taxon>
        <taxon>Tracheophyta</taxon>
        <taxon>Spermatophyta</taxon>
        <taxon>Magnoliopsida</taxon>
        <taxon>eudicotyledons</taxon>
        <taxon>Gunneridae</taxon>
        <taxon>Pentapetalae</taxon>
        <taxon>rosids</taxon>
        <taxon>malvids</taxon>
        <taxon>Malvales</taxon>
        <taxon>Malvaceae</taxon>
        <taxon>Malvoideae</taxon>
        <taxon>Hibiscus</taxon>
    </lineage>
</organism>
<feature type="domain" description="UBA" evidence="1">
    <location>
        <begin position="59"/>
        <end position="105"/>
    </location>
</feature>
<name>A0ABR2A904_9ROSI</name>
<dbReference type="PANTHER" id="PTHR46713">
    <property type="entry name" value="F13M7.16 PROTEIN"/>
    <property type="match status" value="1"/>
</dbReference>
<dbReference type="InterPro" id="IPR015940">
    <property type="entry name" value="UBA"/>
</dbReference>
<comment type="caution">
    <text evidence="2">The sequence shown here is derived from an EMBL/GenBank/DDBJ whole genome shotgun (WGS) entry which is preliminary data.</text>
</comment>
<dbReference type="Gene3D" id="1.10.8.10">
    <property type="entry name" value="DNA helicase RuvA subunit, C-terminal domain"/>
    <property type="match status" value="1"/>
</dbReference>
<sequence>MLVPNDEAKEVESGATKVFDESSLKTNSEFVRPMILVSEEAVDVGSKNKSGEMVVQEVDKKLLKEPEVMGFTTSRATCTPHFSGNKRSLDAAMNWVVEHEFDPDIVVNSHGICKLREETISCDINPCNTITKHQPEKNDPSLSTWEEMETPKVWIQIYIQRMVELGLLMEDLFDMSYRDASESQQLILVVALISAFNHWELMNETGAGS</sequence>
<proteinExistence type="predicted"/>
<reference evidence="2 3" key="1">
    <citation type="journal article" date="2024" name="G3 (Bethesda)">
        <title>Genome assembly of Hibiscus sabdariffa L. provides insights into metabolisms of medicinal natural products.</title>
        <authorList>
            <person name="Kim T."/>
        </authorList>
    </citation>
    <scope>NUCLEOTIDE SEQUENCE [LARGE SCALE GENOMIC DNA]</scope>
    <source>
        <strain evidence="2">TK-2024</strain>
        <tissue evidence="2">Old leaves</tissue>
    </source>
</reference>
<dbReference type="PANTHER" id="PTHR46713:SF1">
    <property type="entry name" value="F13M7.16 PROTEIN"/>
    <property type="match status" value="1"/>
</dbReference>
<gene>
    <name evidence="2" type="ORF">V6N11_066322</name>
</gene>
<evidence type="ECO:0000313" key="3">
    <source>
        <dbReference type="Proteomes" id="UP001396334"/>
    </source>
</evidence>
<keyword evidence="3" id="KW-1185">Reference proteome</keyword>